<comment type="caution">
    <text evidence="1">The sequence shown here is derived from an EMBL/GenBank/DDBJ whole genome shotgun (WGS) entry which is preliminary data.</text>
</comment>
<accession>A0A523XPZ1</accession>
<dbReference type="Gene3D" id="1.25.10.10">
    <property type="entry name" value="Leucine-rich Repeat Variant"/>
    <property type="match status" value="1"/>
</dbReference>
<gene>
    <name evidence="1" type="ORF">E3J38_04685</name>
</gene>
<dbReference type="SUPFAM" id="SSF48371">
    <property type="entry name" value="ARM repeat"/>
    <property type="match status" value="1"/>
</dbReference>
<reference evidence="1 2" key="1">
    <citation type="submission" date="2019-03" db="EMBL/GenBank/DDBJ databases">
        <title>Metabolic potential of uncultured bacteria and archaea associated with petroleum seepage in deep-sea sediments.</title>
        <authorList>
            <person name="Dong X."/>
            <person name="Hubert C."/>
        </authorList>
    </citation>
    <scope>NUCLEOTIDE SEQUENCE [LARGE SCALE GENOMIC DNA]</scope>
    <source>
        <strain evidence="1">E29_bin36</strain>
    </source>
</reference>
<protein>
    <submittedName>
        <fullName evidence="1">HEAT repeat domain-containing protein</fullName>
    </submittedName>
</protein>
<sequence length="66" mass="7424">PLRLAMKDGRATVKRNAAWALGELGVPEALETLRVSLKDRFESVREMAAMSICKLVEKHSSQNEKR</sequence>
<dbReference type="EMBL" id="SOIP01000280">
    <property type="protein sequence ID" value="TET80989.1"/>
    <property type="molecule type" value="Genomic_DNA"/>
</dbReference>
<dbReference type="AlphaFoldDB" id="A0A523XPZ1"/>
<organism evidence="1 2">
    <name type="scientific">candidate division TA06 bacterium</name>
    <dbReference type="NCBI Taxonomy" id="2250710"/>
    <lineage>
        <taxon>Bacteria</taxon>
        <taxon>Bacteria division TA06</taxon>
    </lineage>
</organism>
<dbReference type="InterPro" id="IPR004155">
    <property type="entry name" value="PBS_lyase_HEAT"/>
</dbReference>
<evidence type="ECO:0000313" key="1">
    <source>
        <dbReference type="EMBL" id="TET80989.1"/>
    </source>
</evidence>
<evidence type="ECO:0000313" key="2">
    <source>
        <dbReference type="Proteomes" id="UP000315534"/>
    </source>
</evidence>
<dbReference type="InterPro" id="IPR011989">
    <property type="entry name" value="ARM-like"/>
</dbReference>
<dbReference type="SMART" id="SM00567">
    <property type="entry name" value="EZ_HEAT"/>
    <property type="match status" value="1"/>
</dbReference>
<dbReference type="Pfam" id="PF13646">
    <property type="entry name" value="HEAT_2"/>
    <property type="match status" value="1"/>
</dbReference>
<dbReference type="InterPro" id="IPR016024">
    <property type="entry name" value="ARM-type_fold"/>
</dbReference>
<feature type="non-terminal residue" evidence="1">
    <location>
        <position position="1"/>
    </location>
</feature>
<proteinExistence type="predicted"/>
<name>A0A523XPZ1_UNCT6</name>
<dbReference type="Proteomes" id="UP000315534">
    <property type="component" value="Unassembled WGS sequence"/>
</dbReference>